<feature type="region of interest" description="Disordered" evidence="1">
    <location>
        <begin position="365"/>
        <end position="392"/>
    </location>
</feature>
<dbReference type="InterPro" id="IPR029055">
    <property type="entry name" value="Ntn_hydrolases_N"/>
</dbReference>
<evidence type="ECO:0000313" key="3">
    <source>
        <dbReference type="EMBL" id="GAA3159006.1"/>
    </source>
</evidence>
<gene>
    <name evidence="3" type="ORF">GCM10010466_57250</name>
</gene>
<sequence length="392" mass="41519">MDENAIVAGGGEHDFMTVRHLVLRGSQEEIGRALAEEARARAGWRPTATDPVINRARRTWFERNWPQHHARLSGVAAAFGADPGDDALRLDGLATLPAGSGCSAVWCPPGRAADGRGRLGRNYDFFTLSAADLVAVFGGAAPSGTGLPMASRPYVVTLVPDDGPASTALTMSELDGCMEGVNESGLAVALLLSDVAGTEPPSGPPVPQAGLGVTQVPRFLLDTCHDVEEAKQALLGAKQYSEGVPCHYLIADASGRAFVWERGTDDSEHIIEAADGGPLCVTNHPLHRHPDATRLPEDTPGSFRTYERARTLAGLTAGPLSPGDLRRALDAVSMPAAPEEPWRTLWRTVLDPLGRTMTVRFYLGDGPHGTVRHSPEVSFGAGRDGAEPPRSP</sequence>
<protein>
    <recommendedName>
        <fullName evidence="2">Peptidase C45 hydrolase domain-containing protein</fullName>
    </recommendedName>
</protein>
<evidence type="ECO:0000313" key="4">
    <source>
        <dbReference type="Proteomes" id="UP001500320"/>
    </source>
</evidence>
<dbReference type="SUPFAM" id="SSF56235">
    <property type="entry name" value="N-terminal nucleophile aminohydrolases (Ntn hydrolases)"/>
    <property type="match status" value="1"/>
</dbReference>
<dbReference type="Pfam" id="PF03417">
    <property type="entry name" value="AAT"/>
    <property type="match status" value="1"/>
</dbReference>
<dbReference type="Gene3D" id="3.60.60.10">
    <property type="entry name" value="Penicillin V Acylase, Chain A"/>
    <property type="match status" value="1"/>
</dbReference>
<keyword evidence="4" id="KW-1185">Reference proteome</keyword>
<reference evidence="4" key="1">
    <citation type="journal article" date="2019" name="Int. J. Syst. Evol. Microbiol.">
        <title>The Global Catalogue of Microorganisms (GCM) 10K type strain sequencing project: providing services to taxonomists for standard genome sequencing and annotation.</title>
        <authorList>
            <consortium name="The Broad Institute Genomics Platform"/>
            <consortium name="The Broad Institute Genome Sequencing Center for Infectious Disease"/>
            <person name="Wu L."/>
            <person name="Ma J."/>
        </authorList>
    </citation>
    <scope>NUCLEOTIDE SEQUENCE [LARGE SCALE GENOMIC DNA]</scope>
    <source>
        <strain evidence="4">JCM 9373</strain>
    </source>
</reference>
<feature type="domain" description="Peptidase C45 hydrolase" evidence="2">
    <location>
        <begin position="118"/>
        <end position="292"/>
    </location>
</feature>
<organism evidence="3 4">
    <name type="scientific">Planomonospora alba</name>
    <dbReference type="NCBI Taxonomy" id="161354"/>
    <lineage>
        <taxon>Bacteria</taxon>
        <taxon>Bacillati</taxon>
        <taxon>Actinomycetota</taxon>
        <taxon>Actinomycetes</taxon>
        <taxon>Streptosporangiales</taxon>
        <taxon>Streptosporangiaceae</taxon>
        <taxon>Planomonospora</taxon>
    </lineage>
</organism>
<dbReference type="InterPro" id="IPR047794">
    <property type="entry name" value="C45_proenzyme-like"/>
</dbReference>
<evidence type="ECO:0000259" key="2">
    <source>
        <dbReference type="Pfam" id="PF03417"/>
    </source>
</evidence>
<proteinExistence type="predicted"/>
<comment type="caution">
    <text evidence="3">The sequence shown here is derived from an EMBL/GenBank/DDBJ whole genome shotgun (WGS) entry which is preliminary data.</text>
</comment>
<dbReference type="NCBIfam" id="NF040521">
    <property type="entry name" value="C45_proenzyme"/>
    <property type="match status" value="1"/>
</dbReference>
<dbReference type="InterPro" id="IPR005079">
    <property type="entry name" value="Peptidase_C45_hydrolase"/>
</dbReference>
<dbReference type="RefSeq" id="WP_344864882.1">
    <property type="nucleotide sequence ID" value="NZ_BAAAUT010000060.1"/>
</dbReference>
<evidence type="ECO:0000256" key="1">
    <source>
        <dbReference type="SAM" id="MobiDB-lite"/>
    </source>
</evidence>
<dbReference type="Proteomes" id="UP001500320">
    <property type="component" value="Unassembled WGS sequence"/>
</dbReference>
<accession>A0ABP6NV64</accession>
<name>A0ABP6NV64_9ACTN</name>
<dbReference type="EMBL" id="BAAAUT010000060">
    <property type="protein sequence ID" value="GAA3159006.1"/>
    <property type="molecule type" value="Genomic_DNA"/>
</dbReference>